<evidence type="ECO:0000259" key="11">
    <source>
        <dbReference type="PROSITE" id="PS50109"/>
    </source>
</evidence>
<dbReference type="InterPro" id="IPR003594">
    <property type="entry name" value="HATPase_dom"/>
</dbReference>
<dbReference type="PROSITE" id="PS50885">
    <property type="entry name" value="HAMP"/>
    <property type="match status" value="1"/>
</dbReference>
<feature type="transmembrane region" description="Helical" evidence="10">
    <location>
        <begin position="12"/>
        <end position="36"/>
    </location>
</feature>
<evidence type="ECO:0000256" key="4">
    <source>
        <dbReference type="ARBA" id="ARBA00022553"/>
    </source>
</evidence>
<dbReference type="PROSITE" id="PS50109">
    <property type="entry name" value="HIS_KIN"/>
    <property type="match status" value="1"/>
</dbReference>
<reference evidence="13 14" key="1">
    <citation type="submission" date="2019-10" db="EMBL/GenBank/DDBJ databases">
        <title>Streptomyces smaragdinus sp. nov. and Streptomyces fabii sp. nov., isolated from the gut of fungus growing-termite Macrotermes natalensis.</title>
        <authorList>
            <person name="Schwitalla J."/>
            <person name="Benndorf R."/>
            <person name="Martin K."/>
            <person name="De Beer W."/>
            <person name="Kaster A.-K."/>
            <person name="Vollmers J."/>
            <person name="Poulsen M."/>
            <person name="Beemelmanns C."/>
        </authorList>
    </citation>
    <scope>NUCLEOTIDE SEQUENCE [LARGE SCALE GENOMIC DNA]</scope>
    <source>
        <strain evidence="13 14">RB5</strain>
    </source>
</reference>
<comment type="subcellular location">
    <subcellularLocation>
        <location evidence="2">Cell membrane</location>
    </subcellularLocation>
</comment>
<dbReference type="InterPro" id="IPR036097">
    <property type="entry name" value="HisK_dim/P_sf"/>
</dbReference>
<evidence type="ECO:0000259" key="12">
    <source>
        <dbReference type="PROSITE" id="PS50885"/>
    </source>
</evidence>
<evidence type="ECO:0000256" key="6">
    <source>
        <dbReference type="ARBA" id="ARBA00022692"/>
    </source>
</evidence>
<dbReference type="InterPro" id="IPR003661">
    <property type="entry name" value="HisK_dim/P_dom"/>
</dbReference>
<evidence type="ECO:0000256" key="3">
    <source>
        <dbReference type="ARBA" id="ARBA00012438"/>
    </source>
</evidence>
<dbReference type="EC" id="2.7.13.3" evidence="3"/>
<evidence type="ECO:0000313" key="14">
    <source>
        <dbReference type="Proteomes" id="UP000466345"/>
    </source>
</evidence>
<protein>
    <recommendedName>
        <fullName evidence="3">histidine kinase</fullName>
        <ecNumber evidence="3">2.7.13.3</ecNumber>
    </recommendedName>
</protein>
<keyword evidence="8 10" id="KW-1133">Transmembrane helix</keyword>
<keyword evidence="6 10" id="KW-0812">Transmembrane</keyword>
<dbReference type="Proteomes" id="UP000466345">
    <property type="component" value="Unassembled WGS sequence"/>
</dbReference>
<dbReference type="InterPro" id="IPR005467">
    <property type="entry name" value="His_kinase_dom"/>
</dbReference>
<evidence type="ECO:0000256" key="8">
    <source>
        <dbReference type="ARBA" id="ARBA00022989"/>
    </source>
</evidence>
<feature type="transmembrane region" description="Helical" evidence="10">
    <location>
        <begin position="83"/>
        <end position="106"/>
    </location>
</feature>
<evidence type="ECO:0000256" key="9">
    <source>
        <dbReference type="ARBA" id="ARBA00023012"/>
    </source>
</evidence>
<feature type="domain" description="HAMP" evidence="12">
    <location>
        <begin position="107"/>
        <end position="160"/>
    </location>
</feature>
<keyword evidence="10" id="KW-0472">Membrane</keyword>
<feature type="domain" description="Histidine kinase" evidence="11">
    <location>
        <begin position="168"/>
        <end position="379"/>
    </location>
</feature>
<name>A0A7K0CKQ6_9ACTN</name>
<dbReference type="SUPFAM" id="SSF158472">
    <property type="entry name" value="HAMP domain-like"/>
    <property type="match status" value="1"/>
</dbReference>
<sequence>MWWYPRTIRMRLTLLYALLFLVSGLVLTTLVLFVVFREPILVTFEPAPPVPPDPLGGDGPLDIGPLLPKPIAVSPTWGTVRRAGAQAGLVLGVMAFVSAALGWVVAGRVLSPLRTMTARTHRISERNLHERLALTGPHDEMTELADTIDGLLARLESAFEAQRRFVANASHELRTPLAMMRTSVDVAVGKPTVPPPVTVLAGKVREGLDAADRLLEGLLLLARAQAGRPETADVDATALVDAAVTARAAAVEERGLTIESRLIESAVVRGNATLLASLVDNLVDNAVLHNEPGGWIGITVDRPGAGATIRLVVENGGPVLDRRAVAALGQPFQRIGRERTARPGSGLGLSIVAAIAAAHGGRLLLTARADGGLRAEVEL</sequence>
<evidence type="ECO:0000256" key="2">
    <source>
        <dbReference type="ARBA" id="ARBA00004236"/>
    </source>
</evidence>
<organism evidence="13 14">
    <name type="scientific">Streptomyces smaragdinus</name>
    <dbReference type="NCBI Taxonomy" id="2585196"/>
    <lineage>
        <taxon>Bacteria</taxon>
        <taxon>Bacillati</taxon>
        <taxon>Actinomycetota</taxon>
        <taxon>Actinomycetes</taxon>
        <taxon>Kitasatosporales</taxon>
        <taxon>Streptomycetaceae</taxon>
        <taxon>Streptomyces</taxon>
    </lineage>
</organism>
<proteinExistence type="predicted"/>
<keyword evidence="14" id="KW-1185">Reference proteome</keyword>
<keyword evidence="4" id="KW-0597">Phosphoprotein</keyword>
<evidence type="ECO:0000256" key="5">
    <source>
        <dbReference type="ARBA" id="ARBA00022679"/>
    </source>
</evidence>
<dbReference type="CDD" id="cd00082">
    <property type="entry name" value="HisKA"/>
    <property type="match status" value="1"/>
</dbReference>
<keyword evidence="7 13" id="KW-0418">Kinase</keyword>
<dbReference type="GO" id="GO:0005886">
    <property type="term" value="C:plasma membrane"/>
    <property type="evidence" value="ECO:0007669"/>
    <property type="project" value="UniProtKB-SubCell"/>
</dbReference>
<dbReference type="InterPro" id="IPR036890">
    <property type="entry name" value="HATPase_C_sf"/>
</dbReference>
<dbReference type="SMART" id="SM00387">
    <property type="entry name" value="HATPase_c"/>
    <property type="match status" value="1"/>
</dbReference>
<dbReference type="SUPFAM" id="SSF55874">
    <property type="entry name" value="ATPase domain of HSP90 chaperone/DNA topoisomerase II/histidine kinase"/>
    <property type="match status" value="1"/>
</dbReference>
<gene>
    <name evidence="13" type="primary">sasA_9</name>
    <name evidence="13" type="ORF">SRB5_42410</name>
</gene>
<dbReference type="Pfam" id="PF00512">
    <property type="entry name" value="HisKA"/>
    <property type="match status" value="1"/>
</dbReference>
<comment type="caution">
    <text evidence="13">The sequence shown here is derived from an EMBL/GenBank/DDBJ whole genome shotgun (WGS) entry which is preliminary data.</text>
</comment>
<dbReference type="SMART" id="SM00304">
    <property type="entry name" value="HAMP"/>
    <property type="match status" value="1"/>
</dbReference>
<dbReference type="CDD" id="cd06225">
    <property type="entry name" value="HAMP"/>
    <property type="match status" value="1"/>
</dbReference>
<dbReference type="CDD" id="cd00075">
    <property type="entry name" value="HATPase"/>
    <property type="match status" value="1"/>
</dbReference>
<dbReference type="Pfam" id="PF00672">
    <property type="entry name" value="HAMP"/>
    <property type="match status" value="1"/>
</dbReference>
<keyword evidence="5 13" id="KW-0808">Transferase</keyword>
<dbReference type="EMBL" id="WEGJ01000018">
    <property type="protein sequence ID" value="MQY14080.1"/>
    <property type="molecule type" value="Genomic_DNA"/>
</dbReference>
<dbReference type="AlphaFoldDB" id="A0A7K0CKQ6"/>
<dbReference type="GO" id="GO:0000155">
    <property type="term" value="F:phosphorelay sensor kinase activity"/>
    <property type="evidence" value="ECO:0007669"/>
    <property type="project" value="InterPro"/>
</dbReference>
<dbReference type="Gene3D" id="6.10.340.10">
    <property type="match status" value="1"/>
</dbReference>
<evidence type="ECO:0000313" key="13">
    <source>
        <dbReference type="EMBL" id="MQY14080.1"/>
    </source>
</evidence>
<dbReference type="PANTHER" id="PTHR45436:SF5">
    <property type="entry name" value="SENSOR HISTIDINE KINASE TRCS"/>
    <property type="match status" value="1"/>
</dbReference>
<accession>A0A7K0CKQ6</accession>
<keyword evidence="9" id="KW-0902">Two-component regulatory system</keyword>
<dbReference type="Gene3D" id="1.10.287.130">
    <property type="match status" value="1"/>
</dbReference>
<dbReference type="SMART" id="SM00388">
    <property type="entry name" value="HisKA"/>
    <property type="match status" value="1"/>
</dbReference>
<evidence type="ECO:0000256" key="10">
    <source>
        <dbReference type="SAM" id="Phobius"/>
    </source>
</evidence>
<evidence type="ECO:0000256" key="1">
    <source>
        <dbReference type="ARBA" id="ARBA00000085"/>
    </source>
</evidence>
<evidence type="ECO:0000256" key="7">
    <source>
        <dbReference type="ARBA" id="ARBA00022777"/>
    </source>
</evidence>
<dbReference type="SUPFAM" id="SSF47384">
    <property type="entry name" value="Homodimeric domain of signal transducing histidine kinase"/>
    <property type="match status" value="1"/>
</dbReference>
<dbReference type="InterPro" id="IPR003660">
    <property type="entry name" value="HAMP_dom"/>
</dbReference>
<comment type="catalytic activity">
    <reaction evidence="1">
        <text>ATP + protein L-histidine = ADP + protein N-phospho-L-histidine.</text>
        <dbReference type="EC" id="2.7.13.3"/>
    </reaction>
</comment>
<dbReference type="Pfam" id="PF02518">
    <property type="entry name" value="HATPase_c"/>
    <property type="match status" value="1"/>
</dbReference>
<dbReference type="InterPro" id="IPR050428">
    <property type="entry name" value="TCS_sensor_his_kinase"/>
</dbReference>
<dbReference type="PANTHER" id="PTHR45436">
    <property type="entry name" value="SENSOR HISTIDINE KINASE YKOH"/>
    <property type="match status" value="1"/>
</dbReference>
<dbReference type="Gene3D" id="3.30.565.10">
    <property type="entry name" value="Histidine kinase-like ATPase, C-terminal domain"/>
    <property type="match status" value="1"/>
</dbReference>